<keyword evidence="1" id="KW-0167">Capsid protein</keyword>
<dbReference type="InterPro" id="IPR019593">
    <property type="entry name" value="Spore_coat_protein_Z/Y"/>
</dbReference>
<keyword evidence="1" id="KW-0946">Virion</keyword>
<organism evidence="1 2">
    <name type="scientific">Pontibacillus yanchengensis</name>
    <dbReference type="NCBI Taxonomy" id="462910"/>
    <lineage>
        <taxon>Bacteria</taxon>
        <taxon>Bacillati</taxon>
        <taxon>Bacillota</taxon>
        <taxon>Bacilli</taxon>
        <taxon>Bacillales</taxon>
        <taxon>Bacillaceae</taxon>
        <taxon>Pontibacillus</taxon>
    </lineage>
</organism>
<dbReference type="RefSeq" id="WP_160847519.1">
    <property type="nucleotide sequence ID" value="NZ_WMEQ01000001.1"/>
</dbReference>
<sequence>MGCGKKFDSGDCVRDILKEIVAAQNDIADDVCDSSCEQSINDLLGDTGGNNGLDTVPVLLYCKDCKPFKGFGALRGNGRGSVGELMCSFFFRVNEVDDDCALLELLVSDDHDDHGHKDKHESPKCQDISDLRATGICITVDLDCFCHITCLPAINAIR</sequence>
<dbReference type="EMBL" id="WMEQ01000001">
    <property type="protein sequence ID" value="MYL32208.1"/>
    <property type="molecule type" value="Genomic_DNA"/>
</dbReference>
<gene>
    <name evidence="1" type="ORF">GLW05_01135</name>
</gene>
<accession>A0A6I4ZPT7</accession>
<dbReference type="Pfam" id="PF10612">
    <property type="entry name" value="Spore-coat_CotZ"/>
    <property type="match status" value="1"/>
</dbReference>
<reference evidence="1 2" key="1">
    <citation type="submission" date="2019-11" db="EMBL/GenBank/DDBJ databases">
        <title>Genome sequences of 17 halophilic strains isolated from different environments.</title>
        <authorList>
            <person name="Furrow R.E."/>
        </authorList>
    </citation>
    <scope>NUCLEOTIDE SEQUENCE [LARGE SCALE GENOMIC DNA]</scope>
    <source>
        <strain evidence="1 2">22514_16_FS</strain>
    </source>
</reference>
<dbReference type="AlphaFoldDB" id="A0A6I4ZPT7"/>
<protein>
    <submittedName>
        <fullName evidence="1">Spore coat protein</fullName>
    </submittedName>
</protein>
<evidence type="ECO:0000313" key="1">
    <source>
        <dbReference type="EMBL" id="MYL32208.1"/>
    </source>
</evidence>
<dbReference type="Proteomes" id="UP000468638">
    <property type="component" value="Unassembled WGS sequence"/>
</dbReference>
<evidence type="ECO:0000313" key="2">
    <source>
        <dbReference type="Proteomes" id="UP000468638"/>
    </source>
</evidence>
<comment type="caution">
    <text evidence="1">The sequence shown here is derived from an EMBL/GenBank/DDBJ whole genome shotgun (WGS) entry which is preliminary data.</text>
</comment>
<name>A0A6I4ZPT7_9BACI</name>
<proteinExistence type="predicted"/>
<dbReference type="OrthoDB" id="1655185at2"/>